<gene>
    <name evidence="1" type="ORF">SSPH_01749</name>
</gene>
<dbReference type="Proteomes" id="UP000245702">
    <property type="component" value="Unassembled WGS sequence"/>
</dbReference>
<keyword evidence="2" id="KW-1185">Reference proteome</keyword>
<protein>
    <submittedName>
        <fullName evidence="1">Uncharacterized protein</fullName>
    </submittedName>
</protein>
<name>A0ABM9W1V3_9FIRM</name>
<dbReference type="EMBL" id="FCOW01000007">
    <property type="protein sequence ID" value="CVK19103.1"/>
    <property type="molecule type" value="Genomic_DNA"/>
</dbReference>
<sequence length="32" mass="3756">MVVVWIGTKTAFTVTHWVQPTDSKQLEYCEEE</sequence>
<reference evidence="1 2" key="1">
    <citation type="submission" date="2016-01" db="EMBL/GenBank/DDBJ databases">
        <authorList>
            <person name="Brown R."/>
        </authorList>
    </citation>
    <scope>NUCLEOTIDE SEQUENCE [LARGE SCALE GENOMIC DNA]</scope>
    <source>
        <strain evidence="1">Sporomusa sphaeroides DSM 2875</strain>
    </source>
</reference>
<organism evidence="1 2">
    <name type="scientific">Sporomusa sphaeroides DSM 2875</name>
    <dbReference type="NCBI Taxonomy" id="1337886"/>
    <lineage>
        <taxon>Bacteria</taxon>
        <taxon>Bacillati</taxon>
        <taxon>Bacillota</taxon>
        <taxon>Negativicutes</taxon>
        <taxon>Selenomonadales</taxon>
        <taxon>Sporomusaceae</taxon>
        <taxon>Sporomusa</taxon>
    </lineage>
</organism>
<comment type="caution">
    <text evidence="1">The sequence shown here is derived from an EMBL/GenBank/DDBJ whole genome shotgun (WGS) entry which is preliminary data.</text>
</comment>
<evidence type="ECO:0000313" key="2">
    <source>
        <dbReference type="Proteomes" id="UP000245702"/>
    </source>
</evidence>
<evidence type="ECO:0000313" key="1">
    <source>
        <dbReference type="EMBL" id="CVK19103.1"/>
    </source>
</evidence>
<accession>A0ABM9W1V3</accession>
<proteinExistence type="predicted"/>